<evidence type="ECO:0000313" key="7">
    <source>
        <dbReference type="Proteomes" id="UP001549047"/>
    </source>
</evidence>
<keyword evidence="6" id="KW-0969">Cilium</keyword>
<keyword evidence="7" id="KW-1185">Reference proteome</keyword>
<evidence type="ECO:0000259" key="5">
    <source>
        <dbReference type="Pfam" id="PF00700"/>
    </source>
</evidence>
<dbReference type="InterPro" id="IPR001492">
    <property type="entry name" value="Flagellin"/>
</dbReference>
<proteinExistence type="inferred from homology"/>
<evidence type="ECO:0000256" key="3">
    <source>
        <dbReference type="RuleBase" id="RU362073"/>
    </source>
</evidence>
<comment type="subcellular location">
    <subcellularLocation>
        <location evidence="3">Secreted</location>
    </subcellularLocation>
    <subcellularLocation>
        <location evidence="3">Bacterial flagellum</location>
    </subcellularLocation>
</comment>
<accession>A0ABV2IU12</accession>
<gene>
    <name evidence="6" type="ORF">ABID16_000272</name>
</gene>
<organism evidence="6 7">
    <name type="scientific">Rhizobium aquaticum</name>
    <dbReference type="NCBI Taxonomy" id="1549636"/>
    <lineage>
        <taxon>Bacteria</taxon>
        <taxon>Pseudomonadati</taxon>
        <taxon>Pseudomonadota</taxon>
        <taxon>Alphaproteobacteria</taxon>
        <taxon>Hyphomicrobiales</taxon>
        <taxon>Rhizobiaceae</taxon>
        <taxon>Rhizobium/Agrobacterium group</taxon>
        <taxon>Rhizobium</taxon>
    </lineage>
</organism>
<dbReference type="PANTHER" id="PTHR42792">
    <property type="entry name" value="FLAGELLIN"/>
    <property type="match status" value="1"/>
</dbReference>
<sequence>MAGVSYNGSAAGALALLTGSTQALEDQQRVMATGKKVDQASDNAAYWSISKAMKSTGMSMTAAADASELGASTADAASLGMNKATELVQDIQTKLIMAKAKGADKSALNTEIAQLKEQLGTVMKSAGFSGQNWLSSGPAKPGTTSLVASISTNKDGVTVVNGLDFDTSKVNLASTGNAADGLLTKDYAVTVKGGGSYNYHLLDVGSATPAGGSEIALTNATSDDEINGMISAVGGMLNNMWAGASELGSMSGHLQGTSAVMQRLQDTLDIATGRLVDANMSKVAANMAAAKAAAQFSTMGLNIANQQGGNSFGLFR</sequence>
<name>A0ABV2IU12_9HYPH</name>
<dbReference type="Proteomes" id="UP001549047">
    <property type="component" value="Unassembled WGS sequence"/>
</dbReference>
<dbReference type="Pfam" id="PF00700">
    <property type="entry name" value="Flagellin_C"/>
    <property type="match status" value="1"/>
</dbReference>
<comment type="function">
    <text evidence="3">Flagellin is the subunit protein which polymerizes to form the filaments of bacterial flagella.</text>
</comment>
<dbReference type="SUPFAM" id="SSF64518">
    <property type="entry name" value="Phase 1 flagellin"/>
    <property type="match status" value="1"/>
</dbReference>
<evidence type="ECO:0000256" key="1">
    <source>
        <dbReference type="ARBA" id="ARBA00005709"/>
    </source>
</evidence>
<dbReference type="Pfam" id="PF00669">
    <property type="entry name" value="Flagellin_N"/>
    <property type="match status" value="1"/>
</dbReference>
<dbReference type="PANTHER" id="PTHR42792:SF2">
    <property type="entry name" value="FLAGELLIN"/>
    <property type="match status" value="1"/>
</dbReference>
<keyword evidence="6" id="KW-0966">Cell projection</keyword>
<feature type="domain" description="Flagellin C-terminal" evidence="5">
    <location>
        <begin position="231"/>
        <end position="307"/>
    </location>
</feature>
<evidence type="ECO:0000313" key="6">
    <source>
        <dbReference type="EMBL" id="MET3611967.1"/>
    </source>
</evidence>
<dbReference type="InterPro" id="IPR001029">
    <property type="entry name" value="Flagellin_N"/>
</dbReference>
<dbReference type="RefSeq" id="WP_354554517.1">
    <property type="nucleotide sequence ID" value="NZ_JBEPMB010000001.1"/>
</dbReference>
<dbReference type="Gene3D" id="1.20.1330.10">
    <property type="entry name" value="f41 fragment of flagellin, N-terminal domain"/>
    <property type="match status" value="1"/>
</dbReference>
<evidence type="ECO:0000256" key="2">
    <source>
        <dbReference type="ARBA" id="ARBA00023143"/>
    </source>
</evidence>
<comment type="caution">
    <text evidence="6">The sequence shown here is derived from an EMBL/GenBank/DDBJ whole genome shotgun (WGS) entry which is preliminary data.</text>
</comment>
<protein>
    <recommendedName>
        <fullName evidence="3">Flagellin</fullName>
    </recommendedName>
</protein>
<keyword evidence="2 3" id="KW-0975">Bacterial flagellum</keyword>
<reference evidence="6 7" key="1">
    <citation type="submission" date="2024-06" db="EMBL/GenBank/DDBJ databases">
        <title>Genomic Encyclopedia of Type Strains, Phase IV (KMG-IV): sequencing the most valuable type-strain genomes for metagenomic binning, comparative biology and taxonomic classification.</title>
        <authorList>
            <person name="Goeker M."/>
        </authorList>
    </citation>
    <scope>NUCLEOTIDE SEQUENCE [LARGE SCALE GENOMIC DNA]</scope>
    <source>
        <strain evidence="6 7">DSM 29780</strain>
    </source>
</reference>
<dbReference type="EMBL" id="JBEPMB010000001">
    <property type="protein sequence ID" value="MET3611967.1"/>
    <property type="molecule type" value="Genomic_DNA"/>
</dbReference>
<dbReference type="InterPro" id="IPR046358">
    <property type="entry name" value="Flagellin_C"/>
</dbReference>
<evidence type="ECO:0000259" key="4">
    <source>
        <dbReference type="Pfam" id="PF00669"/>
    </source>
</evidence>
<keyword evidence="6" id="KW-0282">Flagellum</keyword>
<keyword evidence="3" id="KW-0964">Secreted</keyword>
<feature type="domain" description="Flagellin N-terminal" evidence="4">
    <location>
        <begin position="4"/>
        <end position="135"/>
    </location>
</feature>
<comment type="similarity">
    <text evidence="1 3">Belongs to the bacterial flagellin family.</text>
</comment>